<dbReference type="Gene3D" id="1.10.10.10">
    <property type="entry name" value="Winged helix-like DNA-binding domain superfamily/Winged helix DNA-binding domain"/>
    <property type="match status" value="1"/>
</dbReference>
<evidence type="ECO:0000256" key="1">
    <source>
        <dbReference type="ARBA" id="ARBA00010641"/>
    </source>
</evidence>
<dbReference type="CDD" id="cd06171">
    <property type="entry name" value="Sigma70_r4"/>
    <property type="match status" value="1"/>
</dbReference>
<reference evidence="7" key="1">
    <citation type="submission" date="2018-12" db="EMBL/GenBank/DDBJ databases">
        <authorList>
            <person name="Sun L."/>
            <person name="Chen Z."/>
        </authorList>
    </citation>
    <scope>NUCLEOTIDE SEQUENCE [LARGE SCALE GENOMIC DNA]</scope>
    <source>
        <strain evidence="7">3-2-2</strain>
    </source>
</reference>
<dbReference type="InterPro" id="IPR013324">
    <property type="entry name" value="RNA_pol_sigma_r3/r4-like"/>
</dbReference>
<dbReference type="Pfam" id="PF08281">
    <property type="entry name" value="Sigma70_r4_2"/>
    <property type="match status" value="1"/>
</dbReference>
<keyword evidence="2" id="KW-0805">Transcription regulation</keyword>
<dbReference type="GO" id="GO:0006352">
    <property type="term" value="P:DNA-templated transcription initiation"/>
    <property type="evidence" value="ECO:0007669"/>
    <property type="project" value="InterPro"/>
</dbReference>
<dbReference type="InterPro" id="IPR014284">
    <property type="entry name" value="RNA_pol_sigma-70_dom"/>
</dbReference>
<comment type="similarity">
    <text evidence="1">Belongs to the sigma-70 factor family. ECF subfamily.</text>
</comment>
<evidence type="ECO:0000256" key="4">
    <source>
        <dbReference type="ARBA" id="ARBA00023163"/>
    </source>
</evidence>
<dbReference type="InterPro" id="IPR007627">
    <property type="entry name" value="RNA_pol_sigma70_r2"/>
</dbReference>
<dbReference type="Pfam" id="PF04542">
    <property type="entry name" value="Sigma70_r2"/>
    <property type="match status" value="1"/>
</dbReference>
<dbReference type="InterPro" id="IPR039425">
    <property type="entry name" value="RNA_pol_sigma-70-like"/>
</dbReference>
<gene>
    <name evidence="7" type="ORF">D4T97_014950</name>
</gene>
<proteinExistence type="inferred from homology"/>
<comment type="caution">
    <text evidence="7">The sequence shown here is derived from an EMBL/GenBank/DDBJ whole genome shotgun (WGS) entry which is preliminary data.</text>
</comment>
<dbReference type="GO" id="GO:0003677">
    <property type="term" value="F:DNA binding"/>
    <property type="evidence" value="ECO:0007669"/>
    <property type="project" value="InterPro"/>
</dbReference>
<evidence type="ECO:0000313" key="7">
    <source>
        <dbReference type="EMBL" id="RST72717.1"/>
    </source>
</evidence>
<dbReference type="PANTHER" id="PTHR43133:SF51">
    <property type="entry name" value="RNA POLYMERASE SIGMA FACTOR"/>
    <property type="match status" value="1"/>
</dbReference>
<dbReference type="NCBIfam" id="TIGR02937">
    <property type="entry name" value="sigma70-ECF"/>
    <property type="match status" value="1"/>
</dbReference>
<dbReference type="AlphaFoldDB" id="A0A429XWF4"/>
<organism evidence="7 8">
    <name type="scientific">Siminovitchia acidinfaciens</name>
    <dbReference type="NCBI Taxonomy" id="2321395"/>
    <lineage>
        <taxon>Bacteria</taxon>
        <taxon>Bacillati</taxon>
        <taxon>Bacillota</taxon>
        <taxon>Bacilli</taxon>
        <taxon>Bacillales</taxon>
        <taxon>Bacillaceae</taxon>
        <taxon>Siminovitchia</taxon>
    </lineage>
</organism>
<dbReference type="InterPro" id="IPR036388">
    <property type="entry name" value="WH-like_DNA-bd_sf"/>
</dbReference>
<dbReference type="EMBL" id="QYTV02000007">
    <property type="protein sequence ID" value="RST72717.1"/>
    <property type="molecule type" value="Genomic_DNA"/>
</dbReference>
<dbReference type="SUPFAM" id="SSF88659">
    <property type="entry name" value="Sigma3 and sigma4 domains of RNA polymerase sigma factors"/>
    <property type="match status" value="1"/>
</dbReference>
<accession>A0A429XWF4</accession>
<dbReference type="Gene3D" id="1.10.1740.10">
    <property type="match status" value="1"/>
</dbReference>
<evidence type="ECO:0000256" key="3">
    <source>
        <dbReference type="ARBA" id="ARBA00023082"/>
    </source>
</evidence>
<protein>
    <submittedName>
        <fullName evidence="7">Sigma-70 family RNA polymerase sigma factor</fullName>
    </submittedName>
</protein>
<name>A0A429XWF4_9BACI</name>
<dbReference type="PANTHER" id="PTHR43133">
    <property type="entry name" value="RNA POLYMERASE ECF-TYPE SIGMA FACTO"/>
    <property type="match status" value="1"/>
</dbReference>
<dbReference type="InterPro" id="IPR013325">
    <property type="entry name" value="RNA_pol_sigma_r2"/>
</dbReference>
<keyword evidence="3" id="KW-0731">Sigma factor</keyword>
<dbReference type="InterPro" id="IPR013249">
    <property type="entry name" value="RNA_pol_sigma70_r4_t2"/>
</dbReference>
<dbReference type="SUPFAM" id="SSF88946">
    <property type="entry name" value="Sigma2 domain of RNA polymerase sigma factors"/>
    <property type="match status" value="1"/>
</dbReference>
<keyword evidence="8" id="KW-1185">Reference proteome</keyword>
<dbReference type="GO" id="GO:0016987">
    <property type="term" value="F:sigma factor activity"/>
    <property type="evidence" value="ECO:0007669"/>
    <property type="project" value="UniProtKB-KW"/>
</dbReference>
<dbReference type="RefSeq" id="WP_126051562.1">
    <property type="nucleotide sequence ID" value="NZ_QYTV02000007.1"/>
</dbReference>
<evidence type="ECO:0000259" key="6">
    <source>
        <dbReference type="Pfam" id="PF08281"/>
    </source>
</evidence>
<feature type="domain" description="RNA polymerase sigma factor 70 region 4 type 2" evidence="6">
    <location>
        <begin position="113"/>
        <end position="165"/>
    </location>
</feature>
<keyword evidence="4" id="KW-0804">Transcription</keyword>
<dbReference type="Proteomes" id="UP000287156">
    <property type="component" value="Unassembled WGS sequence"/>
</dbReference>
<sequence>MGKGLLVKKAKKGDKEALLQLVMAEKDAYYRLAFTYMKNEHDAMDAMEDMILTLYEKIDQLNKAGAFYSWSKTILVNICKSMLKKDKKVILLESTPEGQSCYQAPFISSEQRLDIQQMLRHLNENQREAIQLKYYHDLDYKTIADVTDVSIGTAKSRVFEGLKKLRELFGGDRDD</sequence>
<feature type="domain" description="RNA polymerase sigma-70 region 2" evidence="5">
    <location>
        <begin position="21"/>
        <end position="87"/>
    </location>
</feature>
<evidence type="ECO:0000313" key="8">
    <source>
        <dbReference type="Proteomes" id="UP000287156"/>
    </source>
</evidence>
<dbReference type="OrthoDB" id="9782703at2"/>
<evidence type="ECO:0000259" key="5">
    <source>
        <dbReference type="Pfam" id="PF04542"/>
    </source>
</evidence>
<evidence type="ECO:0000256" key="2">
    <source>
        <dbReference type="ARBA" id="ARBA00023015"/>
    </source>
</evidence>